<dbReference type="AlphaFoldDB" id="F4QMM6"/>
<dbReference type="InterPro" id="IPR051807">
    <property type="entry name" value="Sec-metab_biosynth-assoc"/>
</dbReference>
<dbReference type="Gene3D" id="3.30.70.1060">
    <property type="entry name" value="Dimeric alpha+beta barrel"/>
    <property type="match status" value="1"/>
</dbReference>
<evidence type="ECO:0000256" key="1">
    <source>
        <dbReference type="ARBA" id="ARBA00007689"/>
    </source>
</evidence>
<dbReference type="EMBL" id="GL883078">
    <property type="protein sequence ID" value="EGF91467.1"/>
    <property type="molecule type" value="Genomic_DNA"/>
</dbReference>
<organism evidence="3 4">
    <name type="scientific">Asticcacaulis biprosthecium C19</name>
    <dbReference type="NCBI Taxonomy" id="715226"/>
    <lineage>
        <taxon>Bacteria</taxon>
        <taxon>Pseudomonadati</taxon>
        <taxon>Pseudomonadota</taxon>
        <taxon>Alphaproteobacteria</taxon>
        <taxon>Caulobacterales</taxon>
        <taxon>Caulobacteraceae</taxon>
        <taxon>Asticcacaulis</taxon>
    </lineage>
</organism>
<dbReference type="Pfam" id="PF03795">
    <property type="entry name" value="YCII"/>
    <property type="match status" value="1"/>
</dbReference>
<dbReference type="PANTHER" id="PTHR33606:SF3">
    <property type="entry name" value="PROTEIN YCII"/>
    <property type="match status" value="1"/>
</dbReference>
<protein>
    <submittedName>
        <fullName evidence="3">YciI-like protein</fullName>
    </submittedName>
</protein>
<dbReference type="SUPFAM" id="SSF54909">
    <property type="entry name" value="Dimeric alpha+beta barrel"/>
    <property type="match status" value="1"/>
</dbReference>
<dbReference type="RefSeq" id="WP_006273669.1">
    <property type="nucleotide sequence ID" value="NZ_GL883078.1"/>
</dbReference>
<gene>
    <name evidence="3" type="ORF">ABI_28840</name>
</gene>
<comment type="similarity">
    <text evidence="1">Belongs to the YciI family.</text>
</comment>
<dbReference type="Proteomes" id="UP000006512">
    <property type="component" value="Unassembled WGS sequence"/>
</dbReference>
<dbReference type="HOGENOM" id="CLU_110355_5_2_5"/>
<sequence length="100" mass="10827">MKHFLLFYDFVDDYLDRRGEFRGVHLDLASAAADRGDLVLGGALANPADGGVLLFLGADSSVAENFAQSDPYVVNGLVRSWKVREWTTVVGDSAATPVRP</sequence>
<keyword evidence="4" id="KW-1185">Reference proteome</keyword>
<accession>F4QMM6</accession>
<dbReference type="eggNOG" id="COG2350">
    <property type="taxonomic scope" value="Bacteria"/>
</dbReference>
<reference evidence="4" key="1">
    <citation type="submission" date="2011-03" db="EMBL/GenBank/DDBJ databases">
        <title>Draft genome sequence of Brevundimonas diminuta.</title>
        <authorList>
            <person name="Brown P.J.B."/>
            <person name="Buechlein A."/>
            <person name="Hemmerich C."/>
            <person name="Brun Y.V."/>
        </authorList>
    </citation>
    <scope>NUCLEOTIDE SEQUENCE [LARGE SCALE GENOMIC DNA]</scope>
    <source>
        <strain evidence="4">C19</strain>
    </source>
</reference>
<name>F4QMM6_9CAUL</name>
<evidence type="ECO:0000313" key="4">
    <source>
        <dbReference type="Proteomes" id="UP000006512"/>
    </source>
</evidence>
<dbReference type="PANTHER" id="PTHR33606">
    <property type="entry name" value="PROTEIN YCII"/>
    <property type="match status" value="1"/>
</dbReference>
<proteinExistence type="inferred from homology"/>
<dbReference type="NCBIfam" id="NF009508">
    <property type="entry name" value="PRK12866.1"/>
    <property type="match status" value="1"/>
</dbReference>
<dbReference type="InterPro" id="IPR011008">
    <property type="entry name" value="Dimeric_a/b-barrel"/>
</dbReference>
<feature type="domain" description="YCII-related" evidence="2">
    <location>
        <begin position="2"/>
        <end position="87"/>
    </location>
</feature>
<dbReference type="InterPro" id="IPR005545">
    <property type="entry name" value="YCII"/>
</dbReference>
<evidence type="ECO:0000259" key="2">
    <source>
        <dbReference type="Pfam" id="PF03795"/>
    </source>
</evidence>
<dbReference type="OrthoDB" id="2293521at2"/>
<evidence type="ECO:0000313" key="3">
    <source>
        <dbReference type="EMBL" id="EGF91467.1"/>
    </source>
</evidence>